<dbReference type="GO" id="GO:0051010">
    <property type="term" value="F:microtubule plus-end binding"/>
    <property type="evidence" value="ECO:0007669"/>
    <property type="project" value="TreeGrafter"/>
</dbReference>
<evidence type="ECO:0000256" key="2">
    <source>
        <dbReference type="ARBA" id="ARBA00022490"/>
    </source>
</evidence>
<evidence type="ECO:0000256" key="1">
    <source>
        <dbReference type="ARBA" id="ARBA00004496"/>
    </source>
</evidence>
<feature type="domain" description="CAP-Gly" evidence="5">
    <location>
        <begin position="203"/>
        <end position="245"/>
    </location>
</feature>
<keyword evidence="7" id="KW-1185">Reference proteome</keyword>
<dbReference type="PROSITE" id="PS50245">
    <property type="entry name" value="CAP_GLY_2"/>
    <property type="match status" value="1"/>
</dbReference>
<evidence type="ECO:0000256" key="3">
    <source>
        <dbReference type="ARBA" id="ARBA00023186"/>
    </source>
</evidence>
<protein>
    <recommendedName>
        <fullName evidence="5">CAP-Gly domain-containing protein</fullName>
    </recommendedName>
</protein>
<dbReference type="SUPFAM" id="SSF54236">
    <property type="entry name" value="Ubiquitin-like"/>
    <property type="match status" value="1"/>
</dbReference>
<dbReference type="Gene3D" id="2.30.30.190">
    <property type="entry name" value="CAP Gly-rich-like domain"/>
    <property type="match status" value="1"/>
</dbReference>
<dbReference type="InterPro" id="IPR000626">
    <property type="entry name" value="Ubiquitin-like_dom"/>
</dbReference>
<dbReference type="Proteomes" id="UP000246740">
    <property type="component" value="Unassembled WGS sequence"/>
</dbReference>
<dbReference type="Pfam" id="PF14560">
    <property type="entry name" value="Ubiquitin_2"/>
    <property type="match status" value="1"/>
</dbReference>
<keyword evidence="3" id="KW-0143">Chaperone</keyword>
<dbReference type="FunCoup" id="A0A317XXL6">
    <property type="interactions" value="335"/>
</dbReference>
<sequence length="270" mass="29656">MSVVNLFIHAPSTLVSAERRLPSTIPLHDLKYKLESIVGIPPTNQILEIHSSRTDHEQQQQLAGPGPFAASVRPTLVLAVAQNSPMEEQTLEQLGVHEGMAIKVLDTRPKELIQTYTDESLVDKYVMDDDTYAARRDTVLAFKQRNKLGRFDPSKDASSSVASADTIDLPEDLKPGARCQVDLLSGSGAGGANKRRGTVRFVGQTQFATGTWIGIEYDEPVGKNDGSVAGERYFSCRANFGSFVRPDKVQVGNFPAEDFDLDLEDDDEEM</sequence>
<reference evidence="6 7" key="1">
    <citation type="journal article" date="2018" name="Mol. Biol. Evol.">
        <title>Broad Genomic Sampling Reveals a Smut Pathogenic Ancestry of the Fungal Clade Ustilaginomycotina.</title>
        <authorList>
            <person name="Kijpornyongpan T."/>
            <person name="Mondo S.J."/>
            <person name="Barry K."/>
            <person name="Sandor L."/>
            <person name="Lee J."/>
            <person name="Lipzen A."/>
            <person name="Pangilinan J."/>
            <person name="LaButti K."/>
            <person name="Hainaut M."/>
            <person name="Henrissat B."/>
            <person name="Grigoriev I.V."/>
            <person name="Spatafora J.W."/>
            <person name="Aime M.C."/>
        </authorList>
    </citation>
    <scope>NUCLEOTIDE SEQUENCE [LARGE SCALE GENOMIC DNA]</scope>
    <source>
        <strain evidence="6 7">MCA 3645</strain>
    </source>
</reference>
<dbReference type="InParanoid" id="A0A317XXL6"/>
<organism evidence="6 7">
    <name type="scientific">Testicularia cyperi</name>
    <dbReference type="NCBI Taxonomy" id="1882483"/>
    <lineage>
        <taxon>Eukaryota</taxon>
        <taxon>Fungi</taxon>
        <taxon>Dikarya</taxon>
        <taxon>Basidiomycota</taxon>
        <taxon>Ustilaginomycotina</taxon>
        <taxon>Ustilaginomycetes</taxon>
        <taxon>Ustilaginales</taxon>
        <taxon>Anthracoideaceae</taxon>
        <taxon>Testicularia</taxon>
    </lineage>
</organism>
<dbReference type="OrthoDB" id="5295208at2759"/>
<dbReference type="GO" id="GO:0035371">
    <property type="term" value="C:microtubule plus-end"/>
    <property type="evidence" value="ECO:0007669"/>
    <property type="project" value="TreeGrafter"/>
</dbReference>
<comment type="similarity">
    <text evidence="4">Belongs to the TBCB family.</text>
</comment>
<dbReference type="InterPro" id="IPR000938">
    <property type="entry name" value="CAP-Gly_domain"/>
</dbReference>
<dbReference type="SUPFAM" id="SSF74924">
    <property type="entry name" value="Cap-Gly domain"/>
    <property type="match status" value="1"/>
</dbReference>
<dbReference type="GO" id="GO:0005829">
    <property type="term" value="C:cytosol"/>
    <property type="evidence" value="ECO:0007669"/>
    <property type="project" value="UniProtKB-ARBA"/>
</dbReference>
<evidence type="ECO:0000313" key="7">
    <source>
        <dbReference type="Proteomes" id="UP000246740"/>
    </source>
</evidence>
<dbReference type="PANTHER" id="PTHR18916">
    <property type="entry name" value="DYNACTIN 1-RELATED MICROTUBULE-BINDING"/>
    <property type="match status" value="1"/>
</dbReference>
<evidence type="ECO:0000259" key="5">
    <source>
        <dbReference type="PROSITE" id="PS50245"/>
    </source>
</evidence>
<dbReference type="GO" id="GO:0031122">
    <property type="term" value="P:cytoplasmic microtubule organization"/>
    <property type="evidence" value="ECO:0007669"/>
    <property type="project" value="TreeGrafter"/>
</dbReference>
<dbReference type="PROSITE" id="PS00845">
    <property type="entry name" value="CAP_GLY_1"/>
    <property type="match status" value="1"/>
</dbReference>
<dbReference type="STRING" id="1882483.A0A317XXL6"/>
<dbReference type="GO" id="GO:0005634">
    <property type="term" value="C:nucleus"/>
    <property type="evidence" value="ECO:0007669"/>
    <property type="project" value="TreeGrafter"/>
</dbReference>
<accession>A0A317XXL6</accession>
<evidence type="ECO:0000256" key="4">
    <source>
        <dbReference type="ARBA" id="ARBA00025779"/>
    </source>
</evidence>
<evidence type="ECO:0000313" key="6">
    <source>
        <dbReference type="EMBL" id="PWZ02852.1"/>
    </source>
</evidence>
<dbReference type="SMART" id="SM01052">
    <property type="entry name" value="CAP_GLY"/>
    <property type="match status" value="1"/>
</dbReference>
<dbReference type="GO" id="GO:0005938">
    <property type="term" value="C:cell cortex"/>
    <property type="evidence" value="ECO:0007669"/>
    <property type="project" value="TreeGrafter"/>
</dbReference>
<dbReference type="Pfam" id="PF01302">
    <property type="entry name" value="CAP_GLY"/>
    <property type="match status" value="1"/>
</dbReference>
<dbReference type="FunFam" id="2.30.30.190:FF:000013">
    <property type="entry name" value="Tubulin-folding cofactor B"/>
    <property type="match status" value="1"/>
</dbReference>
<comment type="subcellular location">
    <subcellularLocation>
        <location evidence="1">Cytoplasm</location>
    </subcellularLocation>
</comment>
<gene>
    <name evidence="6" type="ORF">BCV70DRAFT_197114</name>
</gene>
<dbReference type="AlphaFoldDB" id="A0A317XXL6"/>
<dbReference type="Gene3D" id="3.10.20.90">
    <property type="entry name" value="Phosphatidylinositol 3-kinase Catalytic Subunit, Chain A, domain 1"/>
    <property type="match status" value="1"/>
</dbReference>
<dbReference type="InterPro" id="IPR036859">
    <property type="entry name" value="CAP-Gly_dom_sf"/>
</dbReference>
<keyword evidence="2" id="KW-0963">Cytoplasm</keyword>
<name>A0A317XXL6_9BASI</name>
<dbReference type="EMBL" id="KZ819188">
    <property type="protein sequence ID" value="PWZ02852.1"/>
    <property type="molecule type" value="Genomic_DNA"/>
</dbReference>
<dbReference type="PANTHER" id="PTHR18916:SF85">
    <property type="entry name" value="TUBULIN-FOLDING COFACTOR B"/>
    <property type="match status" value="1"/>
</dbReference>
<dbReference type="InterPro" id="IPR029071">
    <property type="entry name" value="Ubiquitin-like_domsf"/>
</dbReference>
<proteinExistence type="inferred from homology"/>